<sequence length="84" mass="10017">MVCHIPLMMMLLLGHPYNDFSAGRYGKYWHHNDILFPTWHRPYTLSSDILVGFSTMRHPNNKYENQLNIMNINMPMFVQTVFDL</sequence>
<keyword evidence="2" id="KW-1185">Reference proteome</keyword>
<organism evidence="1 2">
    <name type="scientific">Dentiscutata heterogama</name>
    <dbReference type="NCBI Taxonomy" id="1316150"/>
    <lineage>
        <taxon>Eukaryota</taxon>
        <taxon>Fungi</taxon>
        <taxon>Fungi incertae sedis</taxon>
        <taxon>Mucoromycota</taxon>
        <taxon>Glomeromycotina</taxon>
        <taxon>Glomeromycetes</taxon>
        <taxon>Diversisporales</taxon>
        <taxon>Gigasporaceae</taxon>
        <taxon>Dentiscutata</taxon>
    </lineage>
</organism>
<comment type="caution">
    <text evidence="1">The sequence shown here is derived from an EMBL/GenBank/DDBJ whole genome shotgun (WGS) entry which is preliminary data.</text>
</comment>
<proteinExistence type="predicted"/>
<feature type="non-terminal residue" evidence="1">
    <location>
        <position position="84"/>
    </location>
</feature>
<name>A0ACA9QLN6_9GLOM</name>
<dbReference type="EMBL" id="CAJVPU010048724">
    <property type="protein sequence ID" value="CAG8756118.1"/>
    <property type="molecule type" value="Genomic_DNA"/>
</dbReference>
<reference evidence="1" key="1">
    <citation type="submission" date="2021-06" db="EMBL/GenBank/DDBJ databases">
        <authorList>
            <person name="Kallberg Y."/>
            <person name="Tangrot J."/>
            <person name="Rosling A."/>
        </authorList>
    </citation>
    <scope>NUCLEOTIDE SEQUENCE</scope>
    <source>
        <strain evidence="1">IL203A</strain>
    </source>
</reference>
<dbReference type="Proteomes" id="UP000789702">
    <property type="component" value="Unassembled WGS sequence"/>
</dbReference>
<evidence type="ECO:0000313" key="1">
    <source>
        <dbReference type="EMBL" id="CAG8756118.1"/>
    </source>
</evidence>
<accession>A0ACA9QLN6</accession>
<gene>
    <name evidence="1" type="ORF">DHETER_LOCUS14960</name>
</gene>
<evidence type="ECO:0000313" key="2">
    <source>
        <dbReference type="Proteomes" id="UP000789702"/>
    </source>
</evidence>
<protein>
    <submittedName>
        <fullName evidence="1">14890_t:CDS:1</fullName>
    </submittedName>
</protein>